<feature type="transmembrane region" description="Helical" evidence="3">
    <location>
        <begin position="109"/>
        <end position="126"/>
    </location>
</feature>
<evidence type="ECO:0000259" key="4">
    <source>
        <dbReference type="PROSITE" id="PS50887"/>
    </source>
</evidence>
<dbReference type="PANTHER" id="PTHR45138:SF9">
    <property type="entry name" value="DIGUANYLATE CYCLASE DGCM-RELATED"/>
    <property type="match status" value="1"/>
</dbReference>
<feature type="transmembrane region" description="Helical" evidence="3">
    <location>
        <begin position="85"/>
        <end position="103"/>
    </location>
</feature>
<dbReference type="CDD" id="cd01949">
    <property type="entry name" value="GGDEF"/>
    <property type="match status" value="1"/>
</dbReference>
<dbReference type="STRING" id="39841.SAMN05660836_01752"/>
<protein>
    <recommendedName>
        <fullName evidence="1">diguanylate cyclase</fullName>
        <ecNumber evidence="1">2.7.7.65</ecNumber>
    </recommendedName>
</protein>
<dbReference type="Gene3D" id="3.30.70.270">
    <property type="match status" value="1"/>
</dbReference>
<dbReference type="EMBL" id="FOUU01000005">
    <property type="protein sequence ID" value="SFM86083.1"/>
    <property type="molecule type" value="Genomic_DNA"/>
</dbReference>
<dbReference type="PANTHER" id="PTHR45138">
    <property type="entry name" value="REGULATORY COMPONENTS OF SENSORY TRANSDUCTION SYSTEM"/>
    <property type="match status" value="1"/>
</dbReference>
<dbReference type="SUPFAM" id="SSF55073">
    <property type="entry name" value="Nucleotide cyclase"/>
    <property type="match status" value="1"/>
</dbReference>
<reference evidence="6" key="1">
    <citation type="submission" date="2016-10" db="EMBL/GenBank/DDBJ databases">
        <authorList>
            <person name="Varghese N."/>
            <person name="Submissions S."/>
        </authorList>
    </citation>
    <scope>NUCLEOTIDE SEQUENCE [LARGE SCALE GENOMIC DNA]</scope>
    <source>
        <strain evidence="6">DSM 9990</strain>
    </source>
</reference>
<dbReference type="NCBIfam" id="TIGR00254">
    <property type="entry name" value="GGDEF"/>
    <property type="match status" value="1"/>
</dbReference>
<dbReference type="EC" id="2.7.7.65" evidence="1"/>
<dbReference type="Proteomes" id="UP000199611">
    <property type="component" value="Unassembled WGS sequence"/>
</dbReference>
<dbReference type="InterPro" id="IPR043128">
    <property type="entry name" value="Rev_trsase/Diguanyl_cyclase"/>
</dbReference>
<feature type="domain" description="GGDEF" evidence="4">
    <location>
        <begin position="238"/>
        <end position="364"/>
    </location>
</feature>
<accession>A0A1I4UBL0</accession>
<comment type="catalytic activity">
    <reaction evidence="2">
        <text>2 GTP = 3',3'-c-di-GMP + 2 diphosphate</text>
        <dbReference type="Rhea" id="RHEA:24898"/>
        <dbReference type="ChEBI" id="CHEBI:33019"/>
        <dbReference type="ChEBI" id="CHEBI:37565"/>
        <dbReference type="ChEBI" id="CHEBI:58805"/>
        <dbReference type="EC" id="2.7.7.65"/>
    </reaction>
</comment>
<feature type="transmembrane region" description="Helical" evidence="3">
    <location>
        <begin position="131"/>
        <end position="151"/>
    </location>
</feature>
<proteinExistence type="predicted"/>
<gene>
    <name evidence="5" type="ORF">SAMN05660836_01752</name>
</gene>
<keyword evidence="3" id="KW-0812">Transmembrane</keyword>
<dbReference type="AlphaFoldDB" id="A0A1I4UBL0"/>
<dbReference type="FunFam" id="3.30.70.270:FF:000001">
    <property type="entry name" value="Diguanylate cyclase domain protein"/>
    <property type="match status" value="1"/>
</dbReference>
<feature type="transmembrane region" description="Helical" evidence="3">
    <location>
        <begin position="51"/>
        <end position="73"/>
    </location>
</feature>
<dbReference type="InterPro" id="IPR000160">
    <property type="entry name" value="GGDEF_dom"/>
</dbReference>
<dbReference type="Pfam" id="PF00990">
    <property type="entry name" value="GGDEF"/>
    <property type="match status" value="1"/>
</dbReference>
<evidence type="ECO:0000256" key="1">
    <source>
        <dbReference type="ARBA" id="ARBA00012528"/>
    </source>
</evidence>
<dbReference type="InterPro" id="IPR050469">
    <property type="entry name" value="Diguanylate_Cyclase"/>
</dbReference>
<dbReference type="GO" id="GO:0052621">
    <property type="term" value="F:diguanylate cyclase activity"/>
    <property type="evidence" value="ECO:0007669"/>
    <property type="project" value="UniProtKB-EC"/>
</dbReference>
<keyword evidence="6" id="KW-1185">Reference proteome</keyword>
<dbReference type="OrthoDB" id="9790367at2"/>
<evidence type="ECO:0000313" key="6">
    <source>
        <dbReference type="Proteomes" id="UP000199611"/>
    </source>
</evidence>
<keyword evidence="3" id="KW-1133">Transmembrane helix</keyword>
<dbReference type="RefSeq" id="WP_093395072.1">
    <property type="nucleotide sequence ID" value="NZ_FOUU01000005.1"/>
</dbReference>
<feature type="transmembrane region" description="Helical" evidence="3">
    <location>
        <begin position="163"/>
        <end position="183"/>
    </location>
</feature>
<evidence type="ECO:0000256" key="3">
    <source>
        <dbReference type="SAM" id="Phobius"/>
    </source>
</evidence>
<name>A0A1I4UBL0_9BACT</name>
<evidence type="ECO:0000313" key="5">
    <source>
        <dbReference type="EMBL" id="SFM86083.1"/>
    </source>
</evidence>
<dbReference type="PROSITE" id="PS50887">
    <property type="entry name" value="GGDEF"/>
    <property type="match status" value="1"/>
</dbReference>
<feature type="transmembrane region" description="Helical" evidence="3">
    <location>
        <begin position="21"/>
        <end position="45"/>
    </location>
</feature>
<sequence>MFKEKLTSKLMPRDPKQRLRVERFLLAQISYIVCWSVIMCLYMWGMFRLNFAEMICFIATCAMANGIFYAVFLTGLNRKFAEPSLTIPQIVVATIFIMLTIYFTNSQRGILLIMYFIALIFGVFQLSRRQFLLLSLFALSSYAIVITALLQRHPDVIDIKVEVLQLLVLAVVLVWFSLVGGYISEMRSRLYRMHKNLQQAYQKIEELALHDELTGIYNRRAILGYLKEEIERASRYDIPLSVSLADIDHFKSINDTYGHLVGDKILRELAAHIKGCIRSTDRVGRYGGEEFLIILPHTPISRALSCMERCRSDIEGSLFEGLRITVSFGIAALRPEDDLDSLLSRADKALYEAKNRGRNRVCHE</sequence>
<dbReference type="InterPro" id="IPR029787">
    <property type="entry name" value="Nucleotide_cyclase"/>
</dbReference>
<keyword evidence="3" id="KW-0472">Membrane</keyword>
<dbReference type="SMART" id="SM00267">
    <property type="entry name" value="GGDEF"/>
    <property type="match status" value="1"/>
</dbReference>
<organism evidence="5 6">
    <name type="scientific">Thermodesulforhabdus norvegica</name>
    <dbReference type="NCBI Taxonomy" id="39841"/>
    <lineage>
        <taxon>Bacteria</taxon>
        <taxon>Pseudomonadati</taxon>
        <taxon>Thermodesulfobacteriota</taxon>
        <taxon>Syntrophobacteria</taxon>
        <taxon>Syntrophobacterales</taxon>
        <taxon>Thermodesulforhabdaceae</taxon>
        <taxon>Thermodesulforhabdus</taxon>
    </lineage>
</organism>
<evidence type="ECO:0000256" key="2">
    <source>
        <dbReference type="ARBA" id="ARBA00034247"/>
    </source>
</evidence>